<accession>A0A845I226</accession>
<dbReference type="NCBIfam" id="NF033857">
    <property type="entry name" value="BPSL0067_fam"/>
    <property type="match status" value="1"/>
</dbReference>
<dbReference type="RefSeq" id="WP_161036672.1">
    <property type="nucleotide sequence ID" value="NZ_WWCL01000004.1"/>
</dbReference>
<reference evidence="1" key="1">
    <citation type="submission" date="2019-12" db="EMBL/GenBank/DDBJ databases">
        <title>Novel species isolated from a subtropical stream in China.</title>
        <authorList>
            <person name="Lu H."/>
        </authorList>
    </citation>
    <scope>NUCLEOTIDE SEQUENCE [LARGE SCALE GENOMIC DNA]</scope>
    <source>
        <strain evidence="1">FT93W</strain>
    </source>
</reference>
<dbReference type="Proteomes" id="UP000444316">
    <property type="component" value="Unassembled WGS sequence"/>
</dbReference>
<organism evidence="1 2">
    <name type="scientific">Duganella fentianensis</name>
    <dbReference type="NCBI Taxonomy" id="2692177"/>
    <lineage>
        <taxon>Bacteria</taxon>
        <taxon>Pseudomonadati</taxon>
        <taxon>Pseudomonadota</taxon>
        <taxon>Betaproteobacteria</taxon>
        <taxon>Burkholderiales</taxon>
        <taxon>Oxalobacteraceae</taxon>
        <taxon>Telluria group</taxon>
        <taxon>Duganella</taxon>
    </lineage>
</organism>
<sequence length="137" mass="14747">MPYIYKEVDALDTDPPPAAVGDGSCVALIKHFVPGLIGAPTSSWRAGGNVLELGTKIAKGTAIATFVNGRYPNLAHGNHAAIVLKVMQSGIWVVDQWKAKAVISARLIRIPPPRQQRNKDGSFRNPSDNALAYFVIE</sequence>
<name>A0A845I226_9BURK</name>
<comment type="caution">
    <text evidence="1">The sequence shown here is derived from an EMBL/GenBank/DDBJ whole genome shotgun (WGS) entry which is preliminary data.</text>
</comment>
<dbReference type="EMBL" id="WWCL01000004">
    <property type="protein sequence ID" value="MYN47289.1"/>
    <property type="molecule type" value="Genomic_DNA"/>
</dbReference>
<dbReference type="AlphaFoldDB" id="A0A845I226"/>
<protein>
    <submittedName>
        <fullName evidence="1">BPSL0067 family protein</fullName>
    </submittedName>
</protein>
<gene>
    <name evidence="1" type="ORF">GTP23_19790</name>
</gene>
<evidence type="ECO:0000313" key="2">
    <source>
        <dbReference type="Proteomes" id="UP000444316"/>
    </source>
</evidence>
<proteinExistence type="predicted"/>
<keyword evidence="2" id="KW-1185">Reference proteome</keyword>
<dbReference type="InterPro" id="IPR047746">
    <property type="entry name" value="Dae2/Tae2-like"/>
</dbReference>
<evidence type="ECO:0000313" key="1">
    <source>
        <dbReference type="EMBL" id="MYN47289.1"/>
    </source>
</evidence>